<gene>
    <name evidence="2" type="ORF">LSH36_885g00066</name>
</gene>
<dbReference type="AlphaFoldDB" id="A0AAD9IY13"/>
<dbReference type="Proteomes" id="UP001208570">
    <property type="component" value="Unassembled WGS sequence"/>
</dbReference>
<organism evidence="2 3">
    <name type="scientific">Paralvinella palmiformis</name>
    <dbReference type="NCBI Taxonomy" id="53620"/>
    <lineage>
        <taxon>Eukaryota</taxon>
        <taxon>Metazoa</taxon>
        <taxon>Spiralia</taxon>
        <taxon>Lophotrochozoa</taxon>
        <taxon>Annelida</taxon>
        <taxon>Polychaeta</taxon>
        <taxon>Sedentaria</taxon>
        <taxon>Canalipalpata</taxon>
        <taxon>Terebellida</taxon>
        <taxon>Terebelliformia</taxon>
        <taxon>Alvinellidae</taxon>
        <taxon>Paralvinella</taxon>
    </lineage>
</organism>
<dbReference type="EMBL" id="JAODUP010000885">
    <property type="protein sequence ID" value="KAK2143037.1"/>
    <property type="molecule type" value="Genomic_DNA"/>
</dbReference>
<comment type="caution">
    <text evidence="2">The sequence shown here is derived from an EMBL/GenBank/DDBJ whole genome shotgun (WGS) entry which is preliminary data.</text>
</comment>
<name>A0AAD9IY13_9ANNE</name>
<accession>A0AAD9IY13</accession>
<protein>
    <submittedName>
        <fullName evidence="2">Uncharacterized protein</fullName>
    </submittedName>
</protein>
<evidence type="ECO:0000313" key="3">
    <source>
        <dbReference type="Proteomes" id="UP001208570"/>
    </source>
</evidence>
<sequence length="315" mass="34881">MGCFSPCDTSLYQDVSELQPSGELSIKEALTTVELSAASDVGVAGVQYSAPLREQPKHRLDFQSHSVYDNLSDCAKDEDVDLTSEGADNRILPLTIDVEKFNPWELRQDDFGHSSNYLENFHNTSLTHSDSPVSQQNSTIHYLSQQNNPYLGSTFGSPQSSPHLGTNCLNQPRSPHLGSSPVSHSSPYLGRGQSSQPNSPHLGTSSLCQRQSPNLKESHRSHQNSPHLGAVYSNNQNDCRSRYSPLGDQSCHHPRYSHHYGDRNVLDGAHSPQMATRSSLDIQRDVNRRSGECHKTVTYMGNKEINVVYTYGTLV</sequence>
<feature type="compositionally biased region" description="Polar residues" evidence="1">
    <location>
        <begin position="180"/>
        <end position="215"/>
    </location>
</feature>
<evidence type="ECO:0000256" key="1">
    <source>
        <dbReference type="SAM" id="MobiDB-lite"/>
    </source>
</evidence>
<keyword evidence="3" id="KW-1185">Reference proteome</keyword>
<reference evidence="2" key="1">
    <citation type="journal article" date="2023" name="Mol. Biol. Evol.">
        <title>Third-Generation Sequencing Reveals the Adaptive Role of the Epigenome in Three Deep-Sea Polychaetes.</title>
        <authorList>
            <person name="Perez M."/>
            <person name="Aroh O."/>
            <person name="Sun Y."/>
            <person name="Lan Y."/>
            <person name="Juniper S.K."/>
            <person name="Young C.R."/>
            <person name="Angers B."/>
            <person name="Qian P.Y."/>
        </authorList>
    </citation>
    <scope>NUCLEOTIDE SEQUENCE</scope>
    <source>
        <strain evidence="2">P08H-3</strain>
    </source>
</reference>
<feature type="region of interest" description="Disordered" evidence="1">
    <location>
        <begin position="149"/>
        <end position="247"/>
    </location>
</feature>
<evidence type="ECO:0000313" key="2">
    <source>
        <dbReference type="EMBL" id="KAK2143037.1"/>
    </source>
</evidence>
<proteinExistence type="predicted"/>
<feature type="compositionally biased region" description="Polar residues" evidence="1">
    <location>
        <begin position="149"/>
        <end position="173"/>
    </location>
</feature>